<proteinExistence type="predicted"/>
<organism evidence="1 2">
    <name type="scientific">Spiroplasma chinense</name>
    <dbReference type="NCBI Taxonomy" id="216932"/>
    <lineage>
        <taxon>Bacteria</taxon>
        <taxon>Bacillati</taxon>
        <taxon>Mycoplasmatota</taxon>
        <taxon>Mollicutes</taxon>
        <taxon>Entomoplasmatales</taxon>
        <taxon>Spiroplasmataceae</taxon>
        <taxon>Spiroplasma</taxon>
    </lineage>
</organism>
<keyword evidence="2" id="KW-1185">Reference proteome</keyword>
<dbReference type="AlphaFoldDB" id="A0A5B9Y3Z7"/>
<evidence type="ECO:0000313" key="2">
    <source>
        <dbReference type="Proteomes" id="UP000323144"/>
    </source>
</evidence>
<evidence type="ECO:0008006" key="3">
    <source>
        <dbReference type="Google" id="ProtNLM"/>
    </source>
</evidence>
<dbReference type="InterPro" id="IPR048108">
    <property type="entry name" value="CBO2463_dom"/>
</dbReference>
<sequence>MLVDIDNIRLFEGIITEVTDVSVSVDLAGRMGMMRVPLRMVITDKKLEVGQKVSINMSYIEVI</sequence>
<gene>
    <name evidence="1" type="ORF">SCHIN_v1c02010</name>
</gene>
<dbReference type="RefSeq" id="WP_166507793.1">
    <property type="nucleotide sequence ID" value="NZ_CP043026.1"/>
</dbReference>
<name>A0A5B9Y3Z7_9MOLU</name>
<dbReference type="Proteomes" id="UP000323144">
    <property type="component" value="Chromosome"/>
</dbReference>
<dbReference type="KEGG" id="schi:SCHIN_v1c02010"/>
<dbReference type="NCBIfam" id="NF041553">
    <property type="entry name" value="CBO2463_dom"/>
    <property type="match status" value="1"/>
</dbReference>
<evidence type="ECO:0000313" key="1">
    <source>
        <dbReference type="EMBL" id="QEH61399.1"/>
    </source>
</evidence>
<accession>A0A5B9Y3Z7</accession>
<reference evidence="1 2" key="1">
    <citation type="submission" date="2019-08" db="EMBL/GenBank/DDBJ databases">
        <title>Complete genome sequence of Spiroplasma chinense CCH (DSM 19755).</title>
        <authorList>
            <person name="Shen H.-Y."/>
            <person name="Lin Y.-C."/>
            <person name="Chou L."/>
            <person name="Kuo C.-H."/>
        </authorList>
    </citation>
    <scope>NUCLEOTIDE SEQUENCE [LARGE SCALE GENOMIC DNA]</scope>
    <source>
        <strain evidence="1 2">CCH</strain>
    </source>
</reference>
<dbReference type="EMBL" id="CP043026">
    <property type="protein sequence ID" value="QEH61399.1"/>
    <property type="molecule type" value="Genomic_DNA"/>
</dbReference>
<protein>
    <recommendedName>
        <fullName evidence="3">S1 motif domain-containing protein</fullName>
    </recommendedName>
</protein>